<dbReference type="Proteomes" id="UP000681720">
    <property type="component" value="Unassembled WGS sequence"/>
</dbReference>
<organism evidence="2 4">
    <name type="scientific">Rotaria magnacalcarata</name>
    <dbReference type="NCBI Taxonomy" id="392030"/>
    <lineage>
        <taxon>Eukaryota</taxon>
        <taxon>Metazoa</taxon>
        <taxon>Spiralia</taxon>
        <taxon>Gnathifera</taxon>
        <taxon>Rotifera</taxon>
        <taxon>Eurotatoria</taxon>
        <taxon>Bdelloidea</taxon>
        <taxon>Philodinida</taxon>
        <taxon>Philodinidae</taxon>
        <taxon>Rotaria</taxon>
    </lineage>
</organism>
<gene>
    <name evidence="2" type="ORF">BYL167_LOCUS74603</name>
    <name evidence="3" type="ORF">GIL414_LOCUS85965</name>
</gene>
<evidence type="ECO:0000313" key="4">
    <source>
        <dbReference type="Proteomes" id="UP000681967"/>
    </source>
</evidence>
<accession>A0A8S3GGH2</accession>
<protein>
    <submittedName>
        <fullName evidence="2">Uncharacterized protein</fullName>
    </submittedName>
</protein>
<evidence type="ECO:0000313" key="2">
    <source>
        <dbReference type="EMBL" id="CAF5161119.1"/>
    </source>
</evidence>
<feature type="transmembrane region" description="Helical" evidence="1">
    <location>
        <begin position="35"/>
        <end position="56"/>
    </location>
</feature>
<feature type="non-terminal residue" evidence="2">
    <location>
        <position position="1"/>
    </location>
</feature>
<evidence type="ECO:0000313" key="3">
    <source>
        <dbReference type="EMBL" id="CAF5224168.1"/>
    </source>
</evidence>
<dbReference type="Proteomes" id="UP000681967">
    <property type="component" value="Unassembled WGS sequence"/>
</dbReference>
<dbReference type="EMBL" id="CAJOBJ010372702">
    <property type="protein sequence ID" value="CAF5224168.1"/>
    <property type="molecule type" value="Genomic_DNA"/>
</dbReference>
<comment type="caution">
    <text evidence="2">The sequence shown here is derived from an EMBL/GenBank/DDBJ whole genome shotgun (WGS) entry which is preliminary data.</text>
</comment>
<reference evidence="2" key="1">
    <citation type="submission" date="2021-02" db="EMBL/GenBank/DDBJ databases">
        <authorList>
            <person name="Nowell W R."/>
        </authorList>
    </citation>
    <scope>NUCLEOTIDE SEQUENCE</scope>
</reference>
<keyword evidence="1" id="KW-0812">Transmembrane</keyword>
<name>A0A8S3GGH2_9BILA</name>
<dbReference type="AlphaFoldDB" id="A0A8S3GGH2"/>
<keyword evidence="1" id="KW-1133">Transmembrane helix</keyword>
<proteinExistence type="predicted"/>
<evidence type="ECO:0000256" key="1">
    <source>
        <dbReference type="SAM" id="Phobius"/>
    </source>
</evidence>
<sequence>MFLNILYYDQSNDADTNTNTRSLALGPLYISPEQIGIGIIVEVLTIVPSLLLVQFFRRLQSRRAHQMSPLREAMYKIKQEATPS</sequence>
<keyword evidence="1" id="KW-0472">Membrane</keyword>
<dbReference type="EMBL" id="CAJOBH010266197">
    <property type="protein sequence ID" value="CAF5161119.1"/>
    <property type="molecule type" value="Genomic_DNA"/>
</dbReference>